<keyword evidence="4" id="KW-1185">Reference proteome</keyword>
<dbReference type="InterPro" id="IPR049551">
    <property type="entry name" value="PKS_DH_C"/>
</dbReference>
<dbReference type="InterPro" id="IPR042104">
    <property type="entry name" value="PKS_dehydratase_sf"/>
</dbReference>
<feature type="region of interest" description="N-terminal hotdog fold" evidence="1">
    <location>
        <begin position="1"/>
        <end position="82"/>
    </location>
</feature>
<dbReference type="EMBL" id="MU860819">
    <property type="protein sequence ID" value="KAK4232851.1"/>
    <property type="molecule type" value="Genomic_DNA"/>
</dbReference>
<dbReference type="AlphaFoldDB" id="A0AAN7C036"/>
<reference evidence="3" key="2">
    <citation type="submission" date="2023-05" db="EMBL/GenBank/DDBJ databases">
        <authorList>
            <consortium name="Lawrence Berkeley National Laboratory"/>
            <person name="Steindorff A."/>
            <person name="Hensen N."/>
            <person name="Bonometti L."/>
            <person name="Westerberg I."/>
            <person name="Brannstrom I.O."/>
            <person name="Guillou S."/>
            <person name="Cros-Aarteil S."/>
            <person name="Calhoun S."/>
            <person name="Haridas S."/>
            <person name="Kuo A."/>
            <person name="Mondo S."/>
            <person name="Pangilinan J."/>
            <person name="Riley R."/>
            <person name="Labutti K."/>
            <person name="Andreopoulos B."/>
            <person name="Lipzen A."/>
            <person name="Chen C."/>
            <person name="Yanf M."/>
            <person name="Daum C."/>
            <person name="Ng V."/>
            <person name="Clum A."/>
            <person name="Ohm R."/>
            <person name="Martin F."/>
            <person name="Silar P."/>
            <person name="Natvig D."/>
            <person name="Lalanne C."/>
            <person name="Gautier V."/>
            <person name="Ament-Velasquez S.L."/>
            <person name="Kruys A."/>
            <person name="Hutchinson M.I."/>
            <person name="Powell A.J."/>
            <person name="Barry K."/>
            <person name="Miller A.N."/>
            <person name="Grigoriev I.V."/>
            <person name="Debuchy R."/>
            <person name="Gladieux P."/>
            <person name="Thoren M.H."/>
            <person name="Johannesson H."/>
        </authorList>
    </citation>
    <scope>NUCLEOTIDE SEQUENCE</scope>
    <source>
        <strain evidence="3">CBS 532.94</strain>
    </source>
</reference>
<comment type="caution">
    <text evidence="1">Lacks conserved residue(s) required for the propagation of feature annotation.</text>
</comment>
<evidence type="ECO:0000313" key="3">
    <source>
        <dbReference type="EMBL" id="KAK4232851.1"/>
    </source>
</evidence>
<evidence type="ECO:0000259" key="2">
    <source>
        <dbReference type="PROSITE" id="PS52019"/>
    </source>
</evidence>
<name>A0AAN7C036_9PEZI</name>
<evidence type="ECO:0000256" key="1">
    <source>
        <dbReference type="PROSITE-ProRule" id="PRU01363"/>
    </source>
</evidence>
<accession>A0AAN7C036</accession>
<comment type="caution">
    <text evidence="3">The sequence shown here is derived from an EMBL/GenBank/DDBJ whole genome shotgun (WGS) entry which is preliminary data.</text>
</comment>
<dbReference type="Proteomes" id="UP001303760">
    <property type="component" value="Unassembled WGS sequence"/>
</dbReference>
<dbReference type="Pfam" id="PF14765">
    <property type="entry name" value="PS-DH"/>
    <property type="match status" value="1"/>
</dbReference>
<gene>
    <name evidence="3" type="ORF">C8A03DRAFT_19949</name>
</gene>
<sequence>MTAIASGSSIALISVEDLDIGRAIAFNDEASGVETLFSVNVVQRDGKNIEATFSCSSSPVQEAGRPLILNARGMVKVALGDPSDDQLPSIEKDDWNIVPIEVDRFYEQFARLEYDYSPPFRGMRSIKRRSGYATGTIENEAGSAWEDQLLVHPGMLDTSLQASSAAFSCPGDGRMWGLYNICSIGLRSGL</sequence>
<dbReference type="PROSITE" id="PS52019">
    <property type="entry name" value="PKS_MFAS_DH"/>
    <property type="match status" value="1"/>
</dbReference>
<feature type="region of interest" description="C-terminal hotdog fold" evidence="1">
    <location>
        <begin position="97"/>
        <end position="190"/>
    </location>
</feature>
<dbReference type="InterPro" id="IPR049900">
    <property type="entry name" value="PKS_mFAS_DH"/>
</dbReference>
<organism evidence="3 4">
    <name type="scientific">Achaetomium macrosporum</name>
    <dbReference type="NCBI Taxonomy" id="79813"/>
    <lineage>
        <taxon>Eukaryota</taxon>
        <taxon>Fungi</taxon>
        <taxon>Dikarya</taxon>
        <taxon>Ascomycota</taxon>
        <taxon>Pezizomycotina</taxon>
        <taxon>Sordariomycetes</taxon>
        <taxon>Sordariomycetidae</taxon>
        <taxon>Sordariales</taxon>
        <taxon>Chaetomiaceae</taxon>
        <taxon>Achaetomium</taxon>
    </lineage>
</organism>
<dbReference type="Gene3D" id="3.10.129.110">
    <property type="entry name" value="Polyketide synthase dehydratase"/>
    <property type="match status" value="1"/>
</dbReference>
<feature type="domain" description="PKS/mFAS DH" evidence="2">
    <location>
        <begin position="1"/>
        <end position="190"/>
    </location>
</feature>
<evidence type="ECO:0000313" key="4">
    <source>
        <dbReference type="Proteomes" id="UP001303760"/>
    </source>
</evidence>
<reference evidence="3" key="1">
    <citation type="journal article" date="2023" name="Mol. Phylogenet. Evol.">
        <title>Genome-scale phylogeny and comparative genomics of the fungal order Sordariales.</title>
        <authorList>
            <person name="Hensen N."/>
            <person name="Bonometti L."/>
            <person name="Westerberg I."/>
            <person name="Brannstrom I.O."/>
            <person name="Guillou S."/>
            <person name="Cros-Aarteil S."/>
            <person name="Calhoun S."/>
            <person name="Haridas S."/>
            <person name="Kuo A."/>
            <person name="Mondo S."/>
            <person name="Pangilinan J."/>
            <person name="Riley R."/>
            <person name="LaButti K."/>
            <person name="Andreopoulos B."/>
            <person name="Lipzen A."/>
            <person name="Chen C."/>
            <person name="Yan M."/>
            <person name="Daum C."/>
            <person name="Ng V."/>
            <person name="Clum A."/>
            <person name="Steindorff A."/>
            <person name="Ohm R.A."/>
            <person name="Martin F."/>
            <person name="Silar P."/>
            <person name="Natvig D.O."/>
            <person name="Lalanne C."/>
            <person name="Gautier V."/>
            <person name="Ament-Velasquez S.L."/>
            <person name="Kruys A."/>
            <person name="Hutchinson M.I."/>
            <person name="Powell A.J."/>
            <person name="Barry K."/>
            <person name="Miller A.N."/>
            <person name="Grigoriev I.V."/>
            <person name="Debuchy R."/>
            <person name="Gladieux P."/>
            <person name="Hiltunen Thoren M."/>
            <person name="Johannesson H."/>
        </authorList>
    </citation>
    <scope>NUCLEOTIDE SEQUENCE</scope>
    <source>
        <strain evidence="3">CBS 532.94</strain>
    </source>
</reference>
<protein>
    <submittedName>
        <fullName evidence="3">Polyketide synthase dehydratase-domain-containing protein</fullName>
    </submittedName>
</protein>
<proteinExistence type="predicted"/>